<feature type="region of interest" description="Disordered" evidence="13">
    <location>
        <begin position="214"/>
        <end position="268"/>
    </location>
</feature>
<evidence type="ECO:0000313" key="14">
    <source>
        <dbReference type="EMBL" id="PRW56988.1"/>
    </source>
</evidence>
<keyword evidence="10" id="KW-0333">Golgi apparatus</keyword>
<feature type="transmembrane region" description="Helical" evidence="12">
    <location>
        <begin position="68"/>
        <end position="89"/>
    </location>
</feature>
<evidence type="ECO:0000256" key="10">
    <source>
        <dbReference type="ARBA" id="ARBA00023034"/>
    </source>
</evidence>
<comment type="function">
    <text evidence="12">Mediates both low-affinity uptake and efflux of sugar across the membrane.</text>
</comment>
<feature type="transmembrane region" description="Helical" evidence="12">
    <location>
        <begin position="164"/>
        <end position="181"/>
    </location>
</feature>
<keyword evidence="4 12" id="KW-0813">Transport</keyword>
<evidence type="ECO:0000313" key="15">
    <source>
        <dbReference type="Proteomes" id="UP000239899"/>
    </source>
</evidence>
<dbReference type="AlphaFoldDB" id="A0A2P6TSF2"/>
<keyword evidence="8" id="KW-0677">Repeat</keyword>
<evidence type="ECO:0000256" key="11">
    <source>
        <dbReference type="ARBA" id="ARBA00023136"/>
    </source>
</evidence>
<keyword evidence="9 12" id="KW-1133">Transmembrane helix</keyword>
<dbReference type="Gene3D" id="1.20.1280.290">
    <property type="match status" value="2"/>
</dbReference>
<evidence type="ECO:0000256" key="9">
    <source>
        <dbReference type="ARBA" id="ARBA00022989"/>
    </source>
</evidence>
<gene>
    <name evidence="14" type="ORF">C2E21_4186</name>
</gene>
<evidence type="ECO:0000256" key="8">
    <source>
        <dbReference type="ARBA" id="ARBA00022737"/>
    </source>
</evidence>
<dbReference type="GO" id="GO:0005886">
    <property type="term" value="C:plasma membrane"/>
    <property type="evidence" value="ECO:0007669"/>
    <property type="project" value="UniProtKB-SubCell"/>
</dbReference>
<dbReference type="PANTHER" id="PTHR10791">
    <property type="entry name" value="RAG1-ACTIVATING PROTEIN 1"/>
    <property type="match status" value="1"/>
</dbReference>
<comment type="caution">
    <text evidence="14">The sequence shown here is derived from an EMBL/GenBank/DDBJ whole genome shotgun (WGS) entry which is preliminary data.</text>
</comment>
<dbReference type="PANTHER" id="PTHR10791:SF224">
    <property type="entry name" value="SUGAR TRANSPORTER SWEET"/>
    <property type="match status" value="1"/>
</dbReference>
<comment type="subcellular location">
    <subcellularLocation>
        <location evidence="1">Cell membrane</location>
        <topology evidence="1">Multi-pass membrane protein</topology>
    </subcellularLocation>
    <subcellularLocation>
        <location evidence="2">Golgi apparatus membrane</location>
        <topology evidence="2">Multi-pass membrane protein</topology>
    </subcellularLocation>
</comment>
<evidence type="ECO:0000256" key="12">
    <source>
        <dbReference type="RuleBase" id="RU910715"/>
    </source>
</evidence>
<evidence type="ECO:0000256" key="6">
    <source>
        <dbReference type="ARBA" id="ARBA00022597"/>
    </source>
</evidence>
<comment type="caution">
    <text evidence="12">Lacks conserved residue(s) required for the propagation of feature annotation.</text>
</comment>
<keyword evidence="7 12" id="KW-0812">Transmembrane</keyword>
<dbReference type="InterPro" id="IPR047664">
    <property type="entry name" value="SWEET"/>
</dbReference>
<evidence type="ECO:0000256" key="13">
    <source>
        <dbReference type="SAM" id="MobiDB-lite"/>
    </source>
</evidence>
<keyword evidence="6 12" id="KW-0762">Sugar transport</keyword>
<name>A0A2P6TSF2_CHLSO</name>
<keyword evidence="15" id="KW-1185">Reference proteome</keyword>
<organism evidence="14 15">
    <name type="scientific">Chlorella sorokiniana</name>
    <name type="common">Freshwater green alga</name>
    <dbReference type="NCBI Taxonomy" id="3076"/>
    <lineage>
        <taxon>Eukaryota</taxon>
        <taxon>Viridiplantae</taxon>
        <taxon>Chlorophyta</taxon>
        <taxon>core chlorophytes</taxon>
        <taxon>Trebouxiophyceae</taxon>
        <taxon>Chlorellales</taxon>
        <taxon>Chlorellaceae</taxon>
        <taxon>Chlorella clade</taxon>
        <taxon>Chlorella</taxon>
    </lineage>
</organism>
<protein>
    <recommendedName>
        <fullName evidence="12">Bidirectional sugar transporter SWEET</fullName>
    </recommendedName>
</protein>
<dbReference type="EMBL" id="LHPG02000007">
    <property type="protein sequence ID" value="PRW56988.1"/>
    <property type="molecule type" value="Genomic_DNA"/>
</dbReference>
<feature type="compositionally biased region" description="Polar residues" evidence="13">
    <location>
        <begin position="215"/>
        <end position="226"/>
    </location>
</feature>
<evidence type="ECO:0000256" key="7">
    <source>
        <dbReference type="ARBA" id="ARBA00022692"/>
    </source>
</evidence>
<dbReference type="InterPro" id="IPR004316">
    <property type="entry name" value="SWEET_rpt"/>
</dbReference>
<reference evidence="14 15" key="1">
    <citation type="journal article" date="2018" name="Plant J.">
        <title>Genome sequences of Chlorella sorokiniana UTEX 1602 and Micractinium conductrix SAG 241.80: implications to maltose excretion by a green alga.</title>
        <authorList>
            <person name="Arriola M.B."/>
            <person name="Velmurugan N."/>
            <person name="Zhang Y."/>
            <person name="Plunkett M.H."/>
            <person name="Hondzo H."/>
            <person name="Barney B.M."/>
        </authorList>
    </citation>
    <scope>NUCLEOTIDE SEQUENCE [LARGE SCALE GENOMIC DNA]</scope>
    <source>
        <strain evidence="15">UTEX 1602</strain>
    </source>
</reference>
<dbReference type="FunFam" id="1.20.1280.290:FF:000004">
    <property type="entry name" value="Sugar transporter SWEET"/>
    <property type="match status" value="1"/>
</dbReference>
<dbReference type="GO" id="GO:0051119">
    <property type="term" value="F:sugar transmembrane transporter activity"/>
    <property type="evidence" value="ECO:0007669"/>
    <property type="project" value="InterPro"/>
</dbReference>
<evidence type="ECO:0000256" key="2">
    <source>
        <dbReference type="ARBA" id="ARBA00004653"/>
    </source>
</evidence>
<evidence type="ECO:0000256" key="5">
    <source>
        <dbReference type="ARBA" id="ARBA00022475"/>
    </source>
</evidence>
<feature type="transmembrane region" description="Helical" evidence="12">
    <location>
        <begin position="129"/>
        <end position="152"/>
    </location>
</feature>
<evidence type="ECO:0000256" key="3">
    <source>
        <dbReference type="ARBA" id="ARBA00007809"/>
    </source>
</evidence>
<evidence type="ECO:0000256" key="4">
    <source>
        <dbReference type="ARBA" id="ARBA00022448"/>
    </source>
</evidence>
<sequence length="268" mass="28502">MAVWWQTLVAALGGVVGLALFLSPSKAVLRARSERVLGDLNPLPFTTMSANCVGWVAYSFVTQDALVYWPNALGFLLGMFYTLSCYGLADTKTRDRQLAIALFFSIVLMVVGAVGTLGDMSQDDLKKLWGFTSNAILLLFYSSPLSTILLVVRTRNSSSLQLPLSVMNIINGSLWLVYGIAISDLFIAVPNGVGAVLGVVYCALICMFPRRNAKRSPTSSDNGTNTSRRELMATRADSDLAAPGSKPTGAAAAAQPGSNGLPSIEAPV</sequence>
<proteinExistence type="inferred from homology"/>
<accession>A0A2P6TSF2</accession>
<dbReference type="Proteomes" id="UP000239899">
    <property type="component" value="Unassembled WGS sequence"/>
</dbReference>
<evidence type="ECO:0000256" key="1">
    <source>
        <dbReference type="ARBA" id="ARBA00004651"/>
    </source>
</evidence>
<dbReference type="GO" id="GO:0000139">
    <property type="term" value="C:Golgi membrane"/>
    <property type="evidence" value="ECO:0007669"/>
    <property type="project" value="UniProtKB-SubCell"/>
</dbReference>
<feature type="compositionally biased region" description="Basic and acidic residues" evidence="13">
    <location>
        <begin position="227"/>
        <end position="238"/>
    </location>
</feature>
<keyword evidence="11 12" id="KW-0472">Membrane</keyword>
<dbReference type="OrthoDB" id="409725at2759"/>
<comment type="similarity">
    <text evidence="3 12">Belongs to the SWEET sugar transporter family.</text>
</comment>
<feature type="transmembrane region" description="Helical" evidence="12">
    <location>
        <begin position="98"/>
        <end position="117"/>
    </location>
</feature>
<dbReference type="Pfam" id="PF03083">
    <property type="entry name" value="MtN3_slv"/>
    <property type="match status" value="2"/>
</dbReference>
<feature type="transmembrane region" description="Helical" evidence="12">
    <location>
        <begin position="187"/>
        <end position="208"/>
    </location>
</feature>
<keyword evidence="5" id="KW-1003">Cell membrane</keyword>